<dbReference type="GO" id="GO:0051896">
    <property type="term" value="P:regulation of phosphatidylinositol 3-kinase/protein kinase B signal transduction"/>
    <property type="evidence" value="ECO:0007669"/>
    <property type="project" value="TreeGrafter"/>
</dbReference>
<dbReference type="EMBL" id="MCFK01008722">
    <property type="protein sequence ID" value="RKF55778.1"/>
    <property type="molecule type" value="Genomic_DNA"/>
</dbReference>
<protein>
    <recommendedName>
        <fullName evidence="1">phosphatidylinositol-3,4,5-trisphosphate 3-phosphatase</fullName>
        <ecNumber evidence="1">3.1.3.67</ecNumber>
    </recommendedName>
</protein>
<dbReference type="AlphaFoldDB" id="A0A420HED1"/>
<evidence type="ECO:0000256" key="2">
    <source>
        <dbReference type="ARBA" id="ARBA00022801"/>
    </source>
</evidence>
<dbReference type="GO" id="GO:0043491">
    <property type="term" value="P:phosphatidylinositol 3-kinase/protein kinase B signal transduction"/>
    <property type="evidence" value="ECO:0007669"/>
    <property type="project" value="TreeGrafter"/>
</dbReference>
<dbReference type="PANTHER" id="PTHR12305:SF81">
    <property type="entry name" value="PHOSPHATIDYLINOSITOL 3,4,5-TRISPHOSPHATE 3-PHOSPHATASE AND DUAL-SPECIFICITY PROTEIN PHOSPHATASE PTEN"/>
    <property type="match status" value="1"/>
</dbReference>
<dbReference type="InterPro" id="IPR000387">
    <property type="entry name" value="Tyr_Pase_dom"/>
</dbReference>
<sequence>MASLLRQIVAGPRARHAEADLDLCYVTPQIIATSGPSGCYPRRAYRNPLDQFVKFLDLNHGSDWAIWEFRAEGAGYPDEEVHGRVWHYPWPDHHPPPFNLVPLIICGIRNWLQDDSDCKGNNKRVAVVHCKAGKGRSGTMVCSYLISECGWNQEEALARFTEKRMRPGFGQGVSIPSQLRWVGYVDRWARCKKVYNDRQIEILELHISGLRNGVKVRVQGYVDEGKKIENFYTFTKKDCMMIKNNELDKRKTASKIKDQQNLGTKSLKNADGESCGNIMKFRPSTPIILPTSDVNIDFERRNKSGIGWKLVTSLAHVWFNCYFEGQGPEKNGQPDEKGIFEIEWDKMDGIKGSSKKGAKAFDRLAVIWKIYHHAQEDSNQIKELLSEPLPQSPVPQMTAANWQGSVEAEIENQKDLGLKIDST</sequence>
<dbReference type="InterPro" id="IPR029021">
    <property type="entry name" value="Prot-tyrosine_phosphatase-like"/>
</dbReference>
<name>A0A420HED1_9PEZI</name>
<dbReference type="SMART" id="SM00404">
    <property type="entry name" value="PTPc_motif"/>
    <property type="match status" value="1"/>
</dbReference>
<gene>
    <name evidence="5" type="ORF">OnM2_087027</name>
</gene>
<reference evidence="5 6" key="1">
    <citation type="journal article" date="2018" name="BMC Genomics">
        <title>Comparative genome analyses reveal sequence features reflecting distinct modes of host-adaptation between dicot and monocot powdery mildew.</title>
        <authorList>
            <person name="Wu Y."/>
            <person name="Ma X."/>
            <person name="Pan Z."/>
            <person name="Kale S.D."/>
            <person name="Song Y."/>
            <person name="King H."/>
            <person name="Zhang Q."/>
            <person name="Presley C."/>
            <person name="Deng X."/>
            <person name="Wei C.I."/>
            <person name="Xiao S."/>
        </authorList>
    </citation>
    <scope>NUCLEOTIDE SEQUENCE [LARGE SCALE GENOMIC DNA]</scope>
    <source>
        <strain evidence="5">UMSG2</strain>
    </source>
</reference>
<evidence type="ECO:0000313" key="6">
    <source>
        <dbReference type="Proteomes" id="UP000286134"/>
    </source>
</evidence>
<dbReference type="Proteomes" id="UP000286134">
    <property type="component" value="Unassembled WGS sequence"/>
</dbReference>
<comment type="caution">
    <text evidence="5">The sequence shown here is derived from an EMBL/GenBank/DDBJ whole genome shotgun (WGS) entry which is preliminary data.</text>
</comment>
<dbReference type="EC" id="3.1.3.67" evidence="1"/>
<evidence type="ECO:0000259" key="4">
    <source>
        <dbReference type="PROSITE" id="PS51181"/>
    </source>
</evidence>
<dbReference type="InterPro" id="IPR016130">
    <property type="entry name" value="Tyr_Pase_AS"/>
</dbReference>
<keyword evidence="2" id="KW-0378">Hydrolase</keyword>
<dbReference type="SUPFAM" id="SSF52799">
    <property type="entry name" value="(Phosphotyrosine protein) phosphatases II"/>
    <property type="match status" value="1"/>
</dbReference>
<dbReference type="PROSITE" id="PS00383">
    <property type="entry name" value="TYR_PHOSPHATASE_1"/>
    <property type="match status" value="1"/>
</dbReference>
<feature type="domain" description="Phosphatase tensin-type" evidence="4">
    <location>
        <begin position="12"/>
        <end position="192"/>
    </location>
</feature>
<feature type="domain" description="Tyrosine specific protein phosphatases" evidence="3">
    <location>
        <begin position="119"/>
        <end position="164"/>
    </location>
</feature>
<dbReference type="PROSITE" id="PS50056">
    <property type="entry name" value="TYR_PHOSPHATASE_2"/>
    <property type="match status" value="1"/>
</dbReference>
<dbReference type="STRING" id="212602.A0A420HED1"/>
<keyword evidence="6" id="KW-1185">Reference proteome</keyword>
<dbReference type="Gene3D" id="3.90.190.10">
    <property type="entry name" value="Protein tyrosine phosphatase superfamily"/>
    <property type="match status" value="1"/>
</dbReference>
<dbReference type="GO" id="GO:0005829">
    <property type="term" value="C:cytosol"/>
    <property type="evidence" value="ECO:0007669"/>
    <property type="project" value="TreeGrafter"/>
</dbReference>
<dbReference type="PROSITE" id="PS51181">
    <property type="entry name" value="PPASE_TENSIN"/>
    <property type="match status" value="1"/>
</dbReference>
<dbReference type="OrthoDB" id="16692at2759"/>
<dbReference type="Pfam" id="PF00782">
    <property type="entry name" value="DSPc"/>
    <property type="match status" value="1"/>
</dbReference>
<evidence type="ECO:0000313" key="5">
    <source>
        <dbReference type="EMBL" id="RKF55778.1"/>
    </source>
</evidence>
<accession>A0A420HED1</accession>
<dbReference type="InterPro" id="IPR051281">
    <property type="entry name" value="Dual-spec_lipid-protein_phosph"/>
</dbReference>
<dbReference type="CDD" id="cd14497">
    <property type="entry name" value="PTP_PTEN-like"/>
    <property type="match status" value="1"/>
</dbReference>
<evidence type="ECO:0000256" key="1">
    <source>
        <dbReference type="ARBA" id="ARBA00013015"/>
    </source>
</evidence>
<dbReference type="GO" id="GO:0046856">
    <property type="term" value="P:phosphatidylinositol dephosphorylation"/>
    <property type="evidence" value="ECO:0007669"/>
    <property type="project" value="TreeGrafter"/>
</dbReference>
<dbReference type="InterPro" id="IPR000340">
    <property type="entry name" value="Dual-sp_phosphatase_cat-dom"/>
</dbReference>
<dbReference type="GO" id="GO:0016314">
    <property type="term" value="F:phosphatidylinositol-3,4,5-trisphosphate 3-phosphatase activity"/>
    <property type="evidence" value="ECO:0007669"/>
    <property type="project" value="UniProtKB-EC"/>
</dbReference>
<dbReference type="GO" id="GO:0004725">
    <property type="term" value="F:protein tyrosine phosphatase activity"/>
    <property type="evidence" value="ECO:0007669"/>
    <property type="project" value="TreeGrafter"/>
</dbReference>
<dbReference type="InterPro" id="IPR029023">
    <property type="entry name" value="Tensin_phosphatase"/>
</dbReference>
<dbReference type="GO" id="GO:0005634">
    <property type="term" value="C:nucleus"/>
    <property type="evidence" value="ECO:0007669"/>
    <property type="project" value="TreeGrafter"/>
</dbReference>
<dbReference type="InterPro" id="IPR003595">
    <property type="entry name" value="Tyr_Pase_cat"/>
</dbReference>
<organism evidence="5 6">
    <name type="scientific">Erysiphe neolycopersici</name>
    <dbReference type="NCBI Taxonomy" id="212602"/>
    <lineage>
        <taxon>Eukaryota</taxon>
        <taxon>Fungi</taxon>
        <taxon>Dikarya</taxon>
        <taxon>Ascomycota</taxon>
        <taxon>Pezizomycotina</taxon>
        <taxon>Leotiomycetes</taxon>
        <taxon>Erysiphales</taxon>
        <taxon>Erysiphaceae</taxon>
        <taxon>Erysiphe</taxon>
    </lineage>
</organism>
<dbReference type="GO" id="GO:0005886">
    <property type="term" value="C:plasma membrane"/>
    <property type="evidence" value="ECO:0007669"/>
    <property type="project" value="TreeGrafter"/>
</dbReference>
<dbReference type="PANTHER" id="PTHR12305">
    <property type="entry name" value="PHOSPHATASE WITH HOMOLOGY TO TENSIN"/>
    <property type="match status" value="1"/>
</dbReference>
<proteinExistence type="predicted"/>
<evidence type="ECO:0000259" key="3">
    <source>
        <dbReference type="PROSITE" id="PS50056"/>
    </source>
</evidence>
<dbReference type="GO" id="GO:0042995">
    <property type="term" value="C:cell projection"/>
    <property type="evidence" value="ECO:0007669"/>
    <property type="project" value="TreeGrafter"/>
</dbReference>